<name>A0ACB8UWH1_9EURO</name>
<comment type="caution">
    <text evidence="1">The sequence shown here is derived from an EMBL/GenBank/DDBJ whole genome shotgun (WGS) entry which is preliminary data.</text>
</comment>
<dbReference type="EMBL" id="JALBCA010000044">
    <property type="protein sequence ID" value="KAI2386838.1"/>
    <property type="molecule type" value="Genomic_DNA"/>
</dbReference>
<sequence>MASQSKSTARGDIGFDWRRAGQRRTDGVTSASKGHLDNERKEKLPKGENVHHRKMHENHWSWDTPSLLPYSLSKKHKGYRNDLYEQEAIVNQKGQYMQQQGAWNSALSSKSWRNRVSKELQENGDVGKVIEIRSLAPPRKEDLECAKITDCEYAGSYNWINTKEPTIVIPGVPRMWKSTDKPCPLKQDCSQYFLDQNSARWPDHPLEPAIRSVFDFNPTFKPEEIDIVTCTEVIGNIFEVASSTPRSFRFDMEKVGNTFFMVKRERTSNEKLEEIYGFSDALPKENTIWGPNQRIIRYKLGGLSLLVRFEADAYLSNMILGTTEPFEIIGRDAVIDDGDTSVQATEARNEAESPKLMIHQAGSIIPQEAVCDIKVSYENGAGDLFNQIQHLWACQIKNCVTAYRCKNRQFDGNPTVKDLGIHIARWENGNKPTVSLMVAILKRLIAEAKEADFGKVEVHRIWSGPLITRGQAGQPREALPADLKARWEANNTGQEQGVSIADGWQIIDREVGNLPFEQ</sequence>
<organism evidence="1">
    <name type="scientific">Ophidiomyces ophidiicola</name>
    <dbReference type="NCBI Taxonomy" id="1387563"/>
    <lineage>
        <taxon>Eukaryota</taxon>
        <taxon>Fungi</taxon>
        <taxon>Dikarya</taxon>
        <taxon>Ascomycota</taxon>
        <taxon>Pezizomycotina</taxon>
        <taxon>Eurotiomycetes</taxon>
        <taxon>Eurotiomycetidae</taxon>
        <taxon>Onygenales</taxon>
        <taxon>Onygenaceae</taxon>
        <taxon>Ophidiomyces</taxon>
    </lineage>
</organism>
<proteinExistence type="predicted"/>
<gene>
    <name evidence="1" type="ORF">LOY88_003395</name>
</gene>
<protein>
    <submittedName>
        <fullName evidence="1">Uncharacterized protein</fullName>
    </submittedName>
</protein>
<accession>A0ACB8UWH1</accession>
<evidence type="ECO:0000313" key="1">
    <source>
        <dbReference type="EMBL" id="KAI2386838.1"/>
    </source>
</evidence>
<reference evidence="1" key="1">
    <citation type="journal article" date="2022" name="bioRxiv">
        <title>Population genetic analysis of Ophidiomyces ophidiicola, the causative agent of snake fungal disease, indicates recent introductions to the USA.</title>
        <authorList>
            <person name="Ladner J.T."/>
            <person name="Palmer J.M."/>
            <person name="Ettinger C.L."/>
            <person name="Stajich J.E."/>
            <person name="Farrell T.M."/>
            <person name="Glorioso B.M."/>
            <person name="Lawson B."/>
            <person name="Price S.J."/>
            <person name="Stengle A.G."/>
            <person name="Grear D.A."/>
            <person name="Lorch J.M."/>
        </authorList>
    </citation>
    <scope>NUCLEOTIDE SEQUENCE</scope>
    <source>
        <strain evidence="1">NWHC 24266-5</strain>
    </source>
</reference>